<comment type="caution">
    <text evidence="4">The sequence shown here is derived from an EMBL/GenBank/DDBJ whole genome shotgun (WGS) entry which is preliminary data.</text>
</comment>
<dbReference type="GO" id="GO:0009055">
    <property type="term" value="F:electron transfer activity"/>
    <property type="evidence" value="ECO:0007669"/>
    <property type="project" value="InterPro"/>
</dbReference>
<dbReference type="Pfam" id="PF07635">
    <property type="entry name" value="PSCyt1"/>
    <property type="match status" value="1"/>
</dbReference>
<dbReference type="EMBL" id="SJPU01000001">
    <property type="protein sequence ID" value="TWU18455.1"/>
    <property type="molecule type" value="Genomic_DNA"/>
</dbReference>
<dbReference type="InterPro" id="IPR036909">
    <property type="entry name" value="Cyt_c-like_dom_sf"/>
</dbReference>
<dbReference type="InterPro" id="IPR022655">
    <property type="entry name" value="DUF1553"/>
</dbReference>
<feature type="domain" description="DUF1553" evidence="2">
    <location>
        <begin position="503"/>
        <end position="776"/>
    </location>
</feature>
<evidence type="ECO:0000313" key="5">
    <source>
        <dbReference type="Proteomes" id="UP000319908"/>
    </source>
</evidence>
<dbReference type="SUPFAM" id="SSF46626">
    <property type="entry name" value="Cytochrome c"/>
    <property type="match status" value="1"/>
</dbReference>
<sequence length="810" mass="91575">MFGMMAVSAAELEYASDVQPLLARRCFSCHGPDQSEGGLAFHEAELALVESESGEFAIVPGDAESSAMLTRITSDDEYERMPPEGDPLTESEVELLRQWIDEGAEFSKHWAFEPLTDPVVPDVPRDSEEVHPIDAFVYQRLAEAGLQQAPPADKRTLIRRATYDLTGLPPTPDEVESFANDTDPRAYEKLIDRLLASDQYGEKWGRHWLDLVRYAETNSFERDAAKPNAWKFRDYVIRSFNEDKPYDQFVQEQLAGDLFDHPTTESKTATGYYRLGIWDDEPADPLQARYDELDDLVTTTGQAFLALTINCARCHDHKIDPIPTTDYYGMLAIFADVAPYATRADHVTNNQIDITSPELLVQYQQCDQDFARIESERTEIEQAGIVKMSAPDQRATEGNRKDRNKVLREKLDQHLTAAQRNRYAELGKQLNQVRKRRRELPPREQVLGLAAKQKMAETFVMFRGNPHSPTDAVTPRVPEIFEDDVFPGEASSGTTSQVAADKRRLAFARWVTTAENRLTTRVIVNRIWQHHFGRGIVRSTNNFGQLGTPPTHPQLLDYLAHVFVDKGWRFKDMHRFMMTSQTYQAAAALTPEQAQAVGNTSVVDPNNDLFWRFDPRRLTAEEVRDTLLTVAGTLNLKSYGPSFYEELSPEVLAGQSQPGKGWGDSSESDRNRRSVYIHVKRSLLTPMLAAFDFPEPDTTCEARFVTLQPGQAMSLLNSDFIHEKARQLLASVRSELRASEVSDEAIAADRGILVRAVIYRVLGREATDQEISEGAELMNSLINDSHLNPERAEALYALSVLNWNEFVFVF</sequence>
<dbReference type="Pfam" id="PF07587">
    <property type="entry name" value="PSD1"/>
    <property type="match status" value="1"/>
</dbReference>
<evidence type="ECO:0000259" key="1">
    <source>
        <dbReference type="Pfam" id="PF07583"/>
    </source>
</evidence>
<dbReference type="Proteomes" id="UP000319908">
    <property type="component" value="Unassembled WGS sequence"/>
</dbReference>
<accession>A0A5C6C301</accession>
<feature type="domain" description="DUF1549" evidence="1">
    <location>
        <begin position="132"/>
        <end position="337"/>
    </location>
</feature>
<dbReference type="InterPro" id="IPR011444">
    <property type="entry name" value="DUF1549"/>
</dbReference>
<evidence type="ECO:0000259" key="2">
    <source>
        <dbReference type="Pfam" id="PF07587"/>
    </source>
</evidence>
<dbReference type="Pfam" id="PF07583">
    <property type="entry name" value="PSCyt2"/>
    <property type="match status" value="1"/>
</dbReference>
<keyword evidence="5" id="KW-1185">Reference proteome</keyword>
<protein>
    <submittedName>
        <fullName evidence="4">Planctomycete cytochrome C</fullName>
    </submittedName>
</protein>
<proteinExistence type="predicted"/>
<dbReference type="PANTHER" id="PTHR35889:SF3">
    <property type="entry name" value="F-BOX DOMAIN-CONTAINING PROTEIN"/>
    <property type="match status" value="1"/>
</dbReference>
<gene>
    <name evidence="4" type="ORF">Poly21_06180</name>
</gene>
<dbReference type="PANTHER" id="PTHR35889">
    <property type="entry name" value="CYCLOINULO-OLIGOSACCHARIDE FRUCTANOTRANSFERASE-RELATED"/>
    <property type="match status" value="1"/>
</dbReference>
<feature type="domain" description="Cytochrome C Planctomycete-type" evidence="3">
    <location>
        <begin position="26"/>
        <end position="85"/>
    </location>
</feature>
<evidence type="ECO:0000313" key="4">
    <source>
        <dbReference type="EMBL" id="TWU18455.1"/>
    </source>
</evidence>
<dbReference type="InterPro" id="IPR011429">
    <property type="entry name" value="Cyt_c_Planctomycete-type"/>
</dbReference>
<dbReference type="GO" id="GO:0020037">
    <property type="term" value="F:heme binding"/>
    <property type="evidence" value="ECO:0007669"/>
    <property type="project" value="InterPro"/>
</dbReference>
<reference evidence="4 5" key="1">
    <citation type="journal article" date="2020" name="Antonie Van Leeuwenhoek">
        <title>Rhodopirellula heiligendammensis sp. nov., Rhodopirellula pilleata sp. nov., and Rhodopirellula solitaria sp. nov. isolated from natural or artificial marine surfaces in Northern Germany and California, USA, and emended description of the genus Rhodopirellula.</title>
        <authorList>
            <person name="Kallscheuer N."/>
            <person name="Wiegand S."/>
            <person name="Jogler M."/>
            <person name="Boedeker C."/>
            <person name="Peeters S.H."/>
            <person name="Rast P."/>
            <person name="Heuer A."/>
            <person name="Jetten M.S.M."/>
            <person name="Rohde M."/>
            <person name="Jogler C."/>
        </authorList>
    </citation>
    <scope>NUCLEOTIDE SEQUENCE [LARGE SCALE GENOMIC DNA]</scope>
    <source>
        <strain evidence="4 5">Poly21</strain>
    </source>
</reference>
<name>A0A5C6C301_9BACT</name>
<organism evidence="4 5">
    <name type="scientific">Allorhodopirellula heiligendammensis</name>
    <dbReference type="NCBI Taxonomy" id="2714739"/>
    <lineage>
        <taxon>Bacteria</taxon>
        <taxon>Pseudomonadati</taxon>
        <taxon>Planctomycetota</taxon>
        <taxon>Planctomycetia</taxon>
        <taxon>Pirellulales</taxon>
        <taxon>Pirellulaceae</taxon>
        <taxon>Allorhodopirellula</taxon>
    </lineage>
</organism>
<evidence type="ECO:0000259" key="3">
    <source>
        <dbReference type="Pfam" id="PF07635"/>
    </source>
</evidence>
<dbReference type="AlphaFoldDB" id="A0A5C6C301"/>